<dbReference type="Proteomes" id="UP000255024">
    <property type="component" value="Unassembled WGS sequence"/>
</dbReference>
<dbReference type="AlphaFoldDB" id="A0A378RLC2"/>
<organism evidence="2 3">
    <name type="scientific">Myroides odoratus</name>
    <name type="common">Flavobacterium odoratum</name>
    <dbReference type="NCBI Taxonomy" id="256"/>
    <lineage>
        <taxon>Bacteria</taxon>
        <taxon>Pseudomonadati</taxon>
        <taxon>Bacteroidota</taxon>
        <taxon>Flavobacteriia</taxon>
        <taxon>Flavobacteriales</taxon>
        <taxon>Flavobacteriaceae</taxon>
        <taxon>Myroides</taxon>
    </lineage>
</organism>
<evidence type="ECO:0008006" key="4">
    <source>
        <dbReference type="Google" id="ProtNLM"/>
    </source>
</evidence>
<evidence type="ECO:0000313" key="3">
    <source>
        <dbReference type="Proteomes" id="UP000255024"/>
    </source>
</evidence>
<gene>
    <name evidence="2" type="ORF">NCTC11179_01390</name>
</gene>
<keyword evidence="1" id="KW-0732">Signal</keyword>
<dbReference type="RefSeq" id="WP_115090714.1">
    <property type="nucleotide sequence ID" value="NZ_CP068107.1"/>
</dbReference>
<feature type="signal peptide" evidence="1">
    <location>
        <begin position="1"/>
        <end position="23"/>
    </location>
</feature>
<protein>
    <recommendedName>
        <fullName evidence="4">Lipocalin-like domain-containing protein</fullName>
    </recommendedName>
</protein>
<accession>A0A378RLC2</accession>
<dbReference type="PROSITE" id="PS51257">
    <property type="entry name" value="PROKAR_LIPOPROTEIN"/>
    <property type="match status" value="1"/>
</dbReference>
<dbReference type="EMBL" id="UGQL01000001">
    <property type="protein sequence ID" value="STZ27853.1"/>
    <property type="molecule type" value="Genomic_DNA"/>
</dbReference>
<name>A0A378RLC2_MYROD</name>
<keyword evidence="3" id="KW-1185">Reference proteome</keyword>
<sequence length="155" mass="16829">MKKFQGKVSLLAAVAVMATSAFVTSCSSSDDNGGIDLPERGSIDAAVGTYKGSMRVYDDFTGTGKYEFFDVIIQVTKVDAQHVKVTAKSGEIYSRVTEKVMKVEGNYNNDITTVTGDLSGIFWYHADTKTMDVHTTKQAEGEIIYVFEGAKQAGK</sequence>
<proteinExistence type="predicted"/>
<feature type="chain" id="PRO_5017086438" description="Lipocalin-like domain-containing protein" evidence="1">
    <location>
        <begin position="24"/>
        <end position="155"/>
    </location>
</feature>
<reference evidence="2 3" key="1">
    <citation type="submission" date="2018-06" db="EMBL/GenBank/DDBJ databases">
        <authorList>
            <consortium name="Pathogen Informatics"/>
            <person name="Doyle S."/>
        </authorList>
    </citation>
    <scope>NUCLEOTIDE SEQUENCE [LARGE SCALE GENOMIC DNA]</scope>
    <source>
        <strain evidence="2 3">NCTC11179</strain>
    </source>
</reference>
<evidence type="ECO:0000256" key="1">
    <source>
        <dbReference type="SAM" id="SignalP"/>
    </source>
</evidence>
<evidence type="ECO:0000313" key="2">
    <source>
        <dbReference type="EMBL" id="STZ27853.1"/>
    </source>
</evidence>